<feature type="non-terminal residue" evidence="2">
    <location>
        <position position="537"/>
    </location>
</feature>
<accession>A0A318ZSY9</accession>
<gene>
    <name evidence="2" type="ORF">BP01DRAFT_261376</name>
</gene>
<reference evidence="2 3" key="1">
    <citation type="submission" date="2016-12" db="EMBL/GenBank/DDBJ databases">
        <title>The genomes of Aspergillus section Nigri reveals drivers in fungal speciation.</title>
        <authorList>
            <consortium name="DOE Joint Genome Institute"/>
            <person name="Vesth T.C."/>
            <person name="Nybo J."/>
            <person name="Theobald S."/>
            <person name="Brandl J."/>
            <person name="Frisvad J.C."/>
            <person name="Nielsen K.F."/>
            <person name="Lyhne E.K."/>
            <person name="Kogle M.E."/>
            <person name="Kuo A."/>
            <person name="Riley R."/>
            <person name="Clum A."/>
            <person name="Nolan M."/>
            <person name="Lipzen A."/>
            <person name="Salamov A."/>
            <person name="Henrissat B."/>
            <person name="Wiebenga A."/>
            <person name="De Vries R.P."/>
            <person name="Grigoriev I.V."/>
            <person name="Mortensen U.H."/>
            <person name="Andersen M.R."/>
            <person name="Baker S.E."/>
        </authorList>
    </citation>
    <scope>NUCLEOTIDE SEQUENCE [LARGE SCALE GENOMIC DNA]</scope>
    <source>
        <strain evidence="2 3">JOP 1030-1</strain>
    </source>
</reference>
<evidence type="ECO:0000313" key="3">
    <source>
        <dbReference type="Proteomes" id="UP000248349"/>
    </source>
</evidence>
<dbReference type="RefSeq" id="XP_025435797.1">
    <property type="nucleotide sequence ID" value="XM_025571301.1"/>
</dbReference>
<keyword evidence="3" id="KW-1185">Reference proteome</keyword>
<dbReference type="InterPro" id="IPR006598">
    <property type="entry name" value="CAP10"/>
</dbReference>
<feature type="non-terminal residue" evidence="2">
    <location>
        <position position="1"/>
    </location>
</feature>
<name>A0A318ZSY9_9EURO</name>
<feature type="domain" description="Glycosyl transferase CAP10" evidence="1">
    <location>
        <begin position="263"/>
        <end position="536"/>
    </location>
</feature>
<dbReference type="Proteomes" id="UP000248349">
    <property type="component" value="Unassembled WGS sequence"/>
</dbReference>
<dbReference type="PANTHER" id="PTHR12203:SF118">
    <property type="entry name" value="BETA-1,2-XYLOSYLTRANSFERASE 1"/>
    <property type="match status" value="1"/>
</dbReference>
<evidence type="ECO:0000259" key="1">
    <source>
        <dbReference type="SMART" id="SM00672"/>
    </source>
</evidence>
<protein>
    <recommendedName>
        <fullName evidence="1">Glycosyl transferase CAP10 domain-containing protein</fullName>
    </recommendedName>
</protein>
<dbReference type="InterPro" id="IPR051091">
    <property type="entry name" value="O-Glucosyltr/Glycosyltrsf_90"/>
</dbReference>
<evidence type="ECO:0000313" key="2">
    <source>
        <dbReference type="EMBL" id="PYH49815.1"/>
    </source>
</evidence>
<sequence>LRQLRVTLLLAATILLLFTSAHFYLYNHEKGIFRPTSHADSTLCPPLPPTNGLSPAAAIRCRVHAAQTRARRLIESQSRTPEAAIATYSQRYQRPPPAGFREWAQFALDHDSQILDEFDQIELDLRPFRSEEARRVLRRLHQRPDDWPYTRRVGFFSDAEGHSHVQTSGGLLYHGEWASLLAPIAHAVPRNLLVYVSTIDEPRAGHENENEHENVTFIQHSGAASIESLVKESCATLQHQTRGSVDEERDVCRAAAPGKLHGLVTSPATFSYTHALAPILSFGRMAAFRDILVPCPCYLDHAEAAAAVEEEADGEVIPFHNKTKAVYWRGRSTGGQAQRTTWRFGHRQRFVAFVHALQRAAEAVGMSRFYTSTNPQPSVADDAHRARQIANAFDVQMAGYIQCEDEVCGDMERVLGPAHFEGEHAARQFRILFDLDGNSMSTRFYHLLGQRALVLKQTWFQEWHDQRLIPWAHYVPVSMGLEELPALVDYFLHDPEGEQLAAEIAEAGADWSRRVVRGIDMSIYVYRLLVEMADVFG</sequence>
<dbReference type="GeneID" id="37072529"/>
<dbReference type="PANTHER" id="PTHR12203">
    <property type="entry name" value="KDEL LYS-ASP-GLU-LEU CONTAINING - RELATED"/>
    <property type="match status" value="1"/>
</dbReference>
<dbReference type="AlphaFoldDB" id="A0A318ZSY9"/>
<organism evidence="2 3">
    <name type="scientific">Aspergillus saccharolyticus JOP 1030-1</name>
    <dbReference type="NCBI Taxonomy" id="1450539"/>
    <lineage>
        <taxon>Eukaryota</taxon>
        <taxon>Fungi</taxon>
        <taxon>Dikarya</taxon>
        <taxon>Ascomycota</taxon>
        <taxon>Pezizomycotina</taxon>
        <taxon>Eurotiomycetes</taxon>
        <taxon>Eurotiomycetidae</taxon>
        <taxon>Eurotiales</taxon>
        <taxon>Aspergillaceae</taxon>
        <taxon>Aspergillus</taxon>
        <taxon>Aspergillus subgen. Circumdati</taxon>
    </lineage>
</organism>
<dbReference type="EMBL" id="KZ821218">
    <property type="protein sequence ID" value="PYH49815.1"/>
    <property type="molecule type" value="Genomic_DNA"/>
</dbReference>
<dbReference type="OrthoDB" id="202415at2759"/>
<dbReference type="SMART" id="SM00672">
    <property type="entry name" value="CAP10"/>
    <property type="match status" value="1"/>
</dbReference>
<dbReference type="Pfam" id="PF05686">
    <property type="entry name" value="Glyco_transf_90"/>
    <property type="match status" value="1"/>
</dbReference>
<proteinExistence type="predicted"/>